<keyword evidence="3" id="KW-1185">Reference proteome</keyword>
<reference evidence="2" key="2">
    <citation type="journal article" date="2022" name="Microbiol. Resour. Announc.">
        <title>Whole-Genome Sequence of Entomortierella parvispora E1425, a Mucoromycotan Fungus Associated with Burkholderiaceae-Related Endosymbiotic Bacteria.</title>
        <authorList>
            <person name="Herlambang A."/>
            <person name="Guo Y."/>
            <person name="Takashima Y."/>
            <person name="Narisawa K."/>
            <person name="Ohta H."/>
            <person name="Nishizawa T."/>
        </authorList>
    </citation>
    <scope>NUCLEOTIDE SEQUENCE</scope>
    <source>
        <strain evidence="2">E1425</strain>
    </source>
</reference>
<name>A0A9P3HB74_9FUNG</name>
<organism evidence="2 3">
    <name type="scientific">Entomortierella parvispora</name>
    <dbReference type="NCBI Taxonomy" id="205924"/>
    <lineage>
        <taxon>Eukaryota</taxon>
        <taxon>Fungi</taxon>
        <taxon>Fungi incertae sedis</taxon>
        <taxon>Mucoromycota</taxon>
        <taxon>Mortierellomycotina</taxon>
        <taxon>Mortierellomycetes</taxon>
        <taxon>Mortierellales</taxon>
        <taxon>Mortierellaceae</taxon>
        <taxon>Entomortierella</taxon>
    </lineage>
</organism>
<dbReference type="OrthoDB" id="2362918at2759"/>
<protein>
    <submittedName>
        <fullName evidence="2">Uncharacterized protein</fullName>
    </submittedName>
</protein>
<dbReference type="AlphaFoldDB" id="A0A9P3HB74"/>
<comment type="caution">
    <text evidence="2">The sequence shown here is derived from an EMBL/GenBank/DDBJ whole genome shotgun (WGS) entry which is preliminary data.</text>
</comment>
<evidence type="ECO:0000313" key="2">
    <source>
        <dbReference type="EMBL" id="GJJ73325.1"/>
    </source>
</evidence>
<feature type="compositionally biased region" description="Low complexity" evidence="1">
    <location>
        <begin position="53"/>
        <end position="65"/>
    </location>
</feature>
<gene>
    <name evidence="2" type="ORF">EMPS_05683</name>
</gene>
<feature type="region of interest" description="Disordered" evidence="1">
    <location>
        <begin position="46"/>
        <end position="65"/>
    </location>
</feature>
<evidence type="ECO:0000313" key="3">
    <source>
        <dbReference type="Proteomes" id="UP000827284"/>
    </source>
</evidence>
<reference evidence="2" key="1">
    <citation type="submission" date="2021-11" db="EMBL/GenBank/DDBJ databases">
        <authorList>
            <person name="Herlambang A."/>
            <person name="Guo Y."/>
            <person name="Takashima Y."/>
            <person name="Nishizawa T."/>
        </authorList>
    </citation>
    <scope>NUCLEOTIDE SEQUENCE</scope>
    <source>
        <strain evidence="2">E1425</strain>
    </source>
</reference>
<sequence length="789" mass="86937">MDSLLSSTSIQATPSKVAFLFLPGLGTQDMQQDMVDNAEMILTSQLSKKEPTDQQQQRPPDTGPTVAFRGIAYAKLVHDDQMLSVKGMGMIERLFTFLPRRLLVTSLRYAGDPDIRERVWSWICRDIRDMALELEKDNHGNHSGAPPSLELIPIAFSMGSVILLEFLSAARAWFVDHGEAFQQSQQAYRENGGENPRQTMVSLPWFQSSPSTCEPGERRITQARLSVLGMEGLRLLSCIRLVMTLACPLNLFHPPLICEALLPSSIRWFNLLYSTDALAGPLVGQGSVENVLISPAWSLANVLNDPWEETMKRLLAKSLFSHSVTLLDGAVWAQVLEKVSIQLSPSKSPWTTGILTPIEDGKTAAGERGTAVIVKRDSGVDLGECARASEQHQEHDLSISNPWGSSTVPARLILPTSFDPSRPMVAVIHLQGLGDSERYEQEAKLFQRGLNYSADLVRQCSSPTQRLTGGVSVIGVSIGYGAILEQGQRSVLDGIRTGLEQGHAALQGEPFSESAFIEYLRHFIFQTVPITIGPICYSQVEKKVFAAIDASIDSLATVVQALRRGHGSMDQSAPSNTVPVVPVIMLGLSSGGIVASHYLSQLQRQQGRMAGKEEALMVEKGDCRFYFRTLYTLGNFSVWVMNLRSAKLPSLPWKSLFSSVADDPSQVPSTTGWFNFHYQCDVFGRGDLCSISTEEGSNCFAKVIRKDLDVQDSSSFEKIMSLGNDQDKHRKGGWFWGLHSLWDLVGARWFRKLMGGYTGEYLREEGVWCSVAKAIIEAGEELQLGGTSP</sequence>
<dbReference type="EMBL" id="BQFW01000008">
    <property type="protein sequence ID" value="GJJ73325.1"/>
    <property type="molecule type" value="Genomic_DNA"/>
</dbReference>
<dbReference type="Proteomes" id="UP000827284">
    <property type="component" value="Unassembled WGS sequence"/>
</dbReference>
<evidence type="ECO:0000256" key="1">
    <source>
        <dbReference type="SAM" id="MobiDB-lite"/>
    </source>
</evidence>
<proteinExistence type="predicted"/>
<accession>A0A9P3HB74</accession>